<gene>
    <name evidence="1" type="ORF">CEXT_343451</name>
</gene>
<dbReference type="EMBL" id="BPLR01007022">
    <property type="protein sequence ID" value="GIY13947.1"/>
    <property type="molecule type" value="Genomic_DNA"/>
</dbReference>
<dbReference type="Proteomes" id="UP001054945">
    <property type="component" value="Unassembled WGS sequence"/>
</dbReference>
<dbReference type="AlphaFoldDB" id="A0AAV4R0Y7"/>
<accession>A0AAV4R0Y7</accession>
<keyword evidence="2" id="KW-1185">Reference proteome</keyword>
<proteinExistence type="predicted"/>
<organism evidence="1 2">
    <name type="scientific">Caerostris extrusa</name>
    <name type="common">Bark spider</name>
    <name type="synonym">Caerostris bankana</name>
    <dbReference type="NCBI Taxonomy" id="172846"/>
    <lineage>
        <taxon>Eukaryota</taxon>
        <taxon>Metazoa</taxon>
        <taxon>Ecdysozoa</taxon>
        <taxon>Arthropoda</taxon>
        <taxon>Chelicerata</taxon>
        <taxon>Arachnida</taxon>
        <taxon>Araneae</taxon>
        <taxon>Araneomorphae</taxon>
        <taxon>Entelegynae</taxon>
        <taxon>Araneoidea</taxon>
        <taxon>Araneidae</taxon>
        <taxon>Caerostris</taxon>
    </lineage>
</organism>
<protein>
    <submittedName>
        <fullName evidence="1">Uncharacterized protein</fullName>
    </submittedName>
</protein>
<comment type="caution">
    <text evidence="1">The sequence shown here is derived from an EMBL/GenBank/DDBJ whole genome shotgun (WGS) entry which is preliminary data.</text>
</comment>
<name>A0AAV4R0Y7_CAEEX</name>
<evidence type="ECO:0000313" key="2">
    <source>
        <dbReference type="Proteomes" id="UP001054945"/>
    </source>
</evidence>
<reference evidence="1 2" key="1">
    <citation type="submission" date="2021-06" db="EMBL/GenBank/DDBJ databases">
        <title>Caerostris extrusa draft genome.</title>
        <authorList>
            <person name="Kono N."/>
            <person name="Arakawa K."/>
        </authorList>
    </citation>
    <scope>NUCLEOTIDE SEQUENCE [LARGE SCALE GENOMIC DNA]</scope>
</reference>
<evidence type="ECO:0000313" key="1">
    <source>
        <dbReference type="EMBL" id="GIY13947.1"/>
    </source>
</evidence>
<sequence length="80" mass="9580">MSCHTSIVRRPQLGFHCHMTVETDVLSRHLLGWANRERRDCFYYLSLSLELERTKQTRRLQLAPGIAQRPNLTLWEECYF</sequence>